<dbReference type="GO" id="GO:0020037">
    <property type="term" value="F:heme binding"/>
    <property type="evidence" value="ECO:0007669"/>
    <property type="project" value="InterPro"/>
</dbReference>
<dbReference type="GO" id="GO:0005506">
    <property type="term" value="F:iron ion binding"/>
    <property type="evidence" value="ECO:0007669"/>
    <property type="project" value="InterPro"/>
</dbReference>
<dbReference type="Pfam" id="PF00067">
    <property type="entry name" value="p450"/>
    <property type="match status" value="1"/>
</dbReference>
<gene>
    <name evidence="17" type="primary">LOC113217543</name>
</gene>
<evidence type="ECO:0000256" key="13">
    <source>
        <dbReference type="PIRSR" id="PIRSR602401-1"/>
    </source>
</evidence>
<dbReference type="PRINTS" id="PR00463">
    <property type="entry name" value="EP450I"/>
</dbReference>
<comment type="subcellular location">
    <subcellularLocation>
        <location evidence="3">Endoplasmic reticulum membrane</location>
        <topology evidence="3">Peripheral membrane protein</topology>
    </subcellularLocation>
    <subcellularLocation>
        <location evidence="2">Microsome membrane</location>
        <topology evidence="2">Peripheral membrane protein</topology>
    </subcellularLocation>
</comment>
<name>A0A6J1TJ28_FRAOC</name>
<dbReference type="Proteomes" id="UP000504606">
    <property type="component" value="Unplaced"/>
</dbReference>
<feature type="binding site" description="axial binding residue" evidence="13">
    <location>
        <position position="451"/>
    </location>
    <ligand>
        <name>heme</name>
        <dbReference type="ChEBI" id="CHEBI:30413"/>
    </ligand>
    <ligandPart>
        <name>Fe</name>
        <dbReference type="ChEBI" id="CHEBI:18248"/>
    </ligandPart>
</feature>
<keyword evidence="10 13" id="KW-0408">Iron</keyword>
<dbReference type="GO" id="GO:0004497">
    <property type="term" value="F:monooxygenase activity"/>
    <property type="evidence" value="ECO:0007669"/>
    <property type="project" value="UniProtKB-KW"/>
</dbReference>
<reference evidence="17" key="1">
    <citation type="submission" date="2025-08" db="UniProtKB">
        <authorList>
            <consortium name="RefSeq"/>
        </authorList>
    </citation>
    <scope>IDENTIFICATION</scope>
    <source>
        <tissue evidence="17">Whole organism</tissue>
    </source>
</reference>
<protein>
    <submittedName>
        <fullName evidence="17">Cytochrome P450 6k1 isoform X1</fullName>
    </submittedName>
</protein>
<feature type="transmembrane region" description="Helical" evidence="15">
    <location>
        <begin position="6"/>
        <end position="28"/>
    </location>
</feature>
<proteinExistence type="inferred from homology"/>
<evidence type="ECO:0000256" key="4">
    <source>
        <dbReference type="ARBA" id="ARBA00010617"/>
    </source>
</evidence>
<dbReference type="AlphaFoldDB" id="A0A6J1TJ28"/>
<dbReference type="OrthoDB" id="2789670at2759"/>
<evidence type="ECO:0000256" key="3">
    <source>
        <dbReference type="ARBA" id="ARBA00004406"/>
    </source>
</evidence>
<dbReference type="InterPro" id="IPR050476">
    <property type="entry name" value="Insect_CytP450_Detox"/>
</dbReference>
<evidence type="ECO:0000256" key="1">
    <source>
        <dbReference type="ARBA" id="ARBA00001971"/>
    </source>
</evidence>
<evidence type="ECO:0000256" key="6">
    <source>
        <dbReference type="ARBA" id="ARBA00022723"/>
    </source>
</evidence>
<dbReference type="GO" id="GO:0005789">
    <property type="term" value="C:endoplasmic reticulum membrane"/>
    <property type="evidence" value="ECO:0007669"/>
    <property type="project" value="UniProtKB-SubCell"/>
</dbReference>
<keyword evidence="16" id="KW-1185">Reference proteome</keyword>
<evidence type="ECO:0000256" key="10">
    <source>
        <dbReference type="ARBA" id="ARBA00023004"/>
    </source>
</evidence>
<evidence type="ECO:0000256" key="9">
    <source>
        <dbReference type="ARBA" id="ARBA00023002"/>
    </source>
</evidence>
<keyword evidence="15" id="KW-1133">Transmembrane helix</keyword>
<dbReference type="PANTHER" id="PTHR24292:SF104">
    <property type="entry name" value="CYTOCHROME P450 308A1-RELATED"/>
    <property type="match status" value="1"/>
</dbReference>
<evidence type="ECO:0000256" key="15">
    <source>
        <dbReference type="SAM" id="Phobius"/>
    </source>
</evidence>
<dbReference type="CDD" id="cd11056">
    <property type="entry name" value="CYP6-like"/>
    <property type="match status" value="1"/>
</dbReference>
<evidence type="ECO:0000256" key="7">
    <source>
        <dbReference type="ARBA" id="ARBA00022824"/>
    </source>
</evidence>
<dbReference type="InterPro" id="IPR036396">
    <property type="entry name" value="Cyt_P450_sf"/>
</dbReference>
<evidence type="ECO:0000256" key="5">
    <source>
        <dbReference type="ARBA" id="ARBA00022617"/>
    </source>
</evidence>
<keyword evidence="7" id="KW-0256">Endoplasmic reticulum</keyword>
<dbReference type="PRINTS" id="PR00385">
    <property type="entry name" value="P450"/>
</dbReference>
<dbReference type="PANTHER" id="PTHR24292">
    <property type="entry name" value="CYTOCHROME P450"/>
    <property type="match status" value="1"/>
</dbReference>
<dbReference type="RefSeq" id="XP_026293278.1">
    <property type="nucleotide sequence ID" value="XM_026437493.2"/>
</dbReference>
<dbReference type="Gene3D" id="1.10.630.10">
    <property type="entry name" value="Cytochrome P450"/>
    <property type="match status" value="1"/>
</dbReference>
<dbReference type="SUPFAM" id="SSF48264">
    <property type="entry name" value="Cytochrome P450"/>
    <property type="match status" value="1"/>
</dbReference>
<keyword evidence="9 14" id="KW-0560">Oxidoreductase</keyword>
<evidence type="ECO:0000256" key="11">
    <source>
        <dbReference type="ARBA" id="ARBA00023033"/>
    </source>
</evidence>
<evidence type="ECO:0000256" key="12">
    <source>
        <dbReference type="ARBA" id="ARBA00023136"/>
    </source>
</evidence>
<keyword evidence="12 15" id="KW-0472">Membrane</keyword>
<evidence type="ECO:0000256" key="8">
    <source>
        <dbReference type="ARBA" id="ARBA00022848"/>
    </source>
</evidence>
<evidence type="ECO:0000313" key="16">
    <source>
        <dbReference type="Proteomes" id="UP000504606"/>
    </source>
</evidence>
<dbReference type="InterPro" id="IPR002401">
    <property type="entry name" value="Cyt_P450_E_grp-I"/>
</dbReference>
<keyword evidence="8" id="KW-0492">Microsome</keyword>
<keyword evidence="11 14" id="KW-0503">Monooxygenase</keyword>
<evidence type="ECO:0000313" key="17">
    <source>
        <dbReference type="RefSeq" id="XP_026293278.1"/>
    </source>
</evidence>
<dbReference type="KEGG" id="foc:113217543"/>
<keyword evidence="5 13" id="KW-0349">Heme</keyword>
<comment type="cofactor">
    <cofactor evidence="1 13">
        <name>heme</name>
        <dbReference type="ChEBI" id="CHEBI:30413"/>
    </cofactor>
</comment>
<evidence type="ECO:0000256" key="14">
    <source>
        <dbReference type="RuleBase" id="RU000461"/>
    </source>
</evidence>
<dbReference type="GeneID" id="113217543"/>
<organism evidence="16 17">
    <name type="scientific">Frankliniella occidentalis</name>
    <name type="common">Western flower thrips</name>
    <name type="synonym">Euthrips occidentalis</name>
    <dbReference type="NCBI Taxonomy" id="133901"/>
    <lineage>
        <taxon>Eukaryota</taxon>
        <taxon>Metazoa</taxon>
        <taxon>Ecdysozoa</taxon>
        <taxon>Arthropoda</taxon>
        <taxon>Hexapoda</taxon>
        <taxon>Insecta</taxon>
        <taxon>Pterygota</taxon>
        <taxon>Neoptera</taxon>
        <taxon>Paraneoptera</taxon>
        <taxon>Thysanoptera</taxon>
        <taxon>Terebrantia</taxon>
        <taxon>Thripoidea</taxon>
        <taxon>Thripidae</taxon>
        <taxon>Frankliniella</taxon>
    </lineage>
</organism>
<comment type="similarity">
    <text evidence="4 14">Belongs to the cytochrome P450 family.</text>
</comment>
<evidence type="ECO:0000256" key="2">
    <source>
        <dbReference type="ARBA" id="ARBA00004174"/>
    </source>
</evidence>
<dbReference type="GO" id="GO:0016705">
    <property type="term" value="F:oxidoreductase activity, acting on paired donors, with incorporation or reduction of molecular oxygen"/>
    <property type="evidence" value="ECO:0007669"/>
    <property type="project" value="InterPro"/>
</dbReference>
<accession>A0A6J1TJ28</accession>
<dbReference type="InterPro" id="IPR001128">
    <property type="entry name" value="Cyt_P450"/>
</dbReference>
<keyword evidence="6 13" id="KW-0479">Metal-binding</keyword>
<sequence>MRLVNNTMVLLPWISVVAAVTAALVAYVKWAQSYWWRRGVVQTRPRLLGDLWDQLMRRRTAGDVIQSICRKHAKEPFVGIYNITTPILVVKEPELINEVLVKNFKSFANNETVIPEGADRAFGYNPFFAASHRWKELRLRLSRAFNPSRVKIAFSDMATSADCLAHLIAGSEPGTSHNGLLLAKRYTAHVSARVLFGIESHSLEIGSQPGVFYEMGHKIFNCDFLQNIRLMVFIYYRPLSKLIGYNIVSESIVDFFRKLIRDSVEYRHREGVTREDFVEHAAKTIMVDGKVAEDQLSKLAGQAINSYVETFETSGITLASVLLMLATNPAQQERVRAELKEKLKPGEPLEHDAVVGLPFLEQVVNETMRLFPFSDTMRRMCTKATTLRSAEGPSVLVEEGTAVYIPVETVHRDPAYYSHPEDFWPDHFSPEESEGRPKSVYLGFGDGPRQCPGMKYGTLQVKVALATVLQRFEVLPGEKQVLPVQRDPMAGLLNYKGGIWLKFRALAE</sequence>
<dbReference type="InterPro" id="IPR017972">
    <property type="entry name" value="Cyt_P450_CS"/>
</dbReference>
<keyword evidence="15" id="KW-0812">Transmembrane</keyword>
<dbReference type="PROSITE" id="PS00086">
    <property type="entry name" value="CYTOCHROME_P450"/>
    <property type="match status" value="1"/>
</dbReference>